<reference evidence="1 2" key="1">
    <citation type="journal article" date="2013" name="Proc. Natl. Acad. Sci. U.S.A.">
        <title>Twelve previously unknown phage genera are ubiquitous in global oceans.</title>
        <authorList>
            <person name="Holmfeldt K."/>
            <person name="Solonenko N."/>
            <person name="Shah M."/>
            <person name="Corrier K."/>
            <person name="Riemann L."/>
            <person name="Verberkmoes N.C."/>
            <person name="Sullivan M.B."/>
        </authorList>
    </citation>
    <scope>NUCLEOTIDE SEQUENCE [LARGE SCALE GENOMIC DNA]</scope>
    <source>
        <strain evidence="1">Phi18:3</strain>
    </source>
</reference>
<evidence type="ECO:0000313" key="2">
    <source>
        <dbReference type="Proteomes" id="UP000014728"/>
    </source>
</evidence>
<keyword evidence="2" id="KW-1185">Reference proteome</keyword>
<evidence type="ECO:0000313" key="1">
    <source>
        <dbReference type="EMBL" id="AGO48550.1"/>
    </source>
</evidence>
<dbReference type="Proteomes" id="UP000014728">
    <property type="component" value="Segment"/>
</dbReference>
<name>S0A196_9CAUD</name>
<dbReference type="EMBL" id="KC821620">
    <property type="protein sequence ID" value="AGO48550.1"/>
    <property type="molecule type" value="Genomic_DNA"/>
</dbReference>
<sequence>MKNINSMEQIKNGARISKANKKAAEEFMKDLISGSAFVFQDGKLEVKKGSTEESVFNKHIMCTSSIDNEFFTYTLVRCTKNSSEIIMCKTLREEKKFKEEVNNLAKYFNADLLEEK</sequence>
<accession>S0A196</accession>
<dbReference type="GeneID" id="16797182"/>
<organism evidence="1 2">
    <name type="scientific">Cellulophaga phage phi18:3</name>
    <dbReference type="NCBI Taxonomy" id="1327983"/>
    <lineage>
        <taxon>Viruses</taxon>
        <taxon>Duplodnaviria</taxon>
        <taxon>Heunggongvirae</taxon>
        <taxon>Uroviricota</taxon>
        <taxon>Caudoviricetes</taxon>
        <taxon>Pachyviridae</taxon>
        <taxon>Baltivirus</taxon>
        <taxon>Baltivirus phi18tres</taxon>
    </lineage>
</organism>
<reference evidence="2" key="2">
    <citation type="submission" date="2013-03" db="EMBL/GenBank/DDBJ databases">
        <title>The Cellulophaga phages: a novel, diverse, and globally ubiquitous model system.</title>
        <authorList>
            <person name="Holmfeldt K."/>
            <person name="Solonenko N."/>
            <person name="Shah M."/>
            <person name="Corrier K."/>
            <person name="Riemann L."/>
            <person name="VerBerkmoes N.C."/>
            <person name="Sullivan M.B."/>
        </authorList>
    </citation>
    <scope>NUCLEOTIDE SEQUENCE [LARGE SCALE GENOMIC DNA]</scope>
</reference>
<dbReference type="RefSeq" id="YP_008241231.1">
    <property type="nucleotide sequence ID" value="NC_021794.1"/>
</dbReference>
<dbReference type="KEGG" id="vg:16797182"/>
<gene>
    <name evidence="1" type="ORF">Phi18:3_gp038</name>
</gene>
<protein>
    <submittedName>
        <fullName evidence="1">Uncharacterized protein</fullName>
    </submittedName>
</protein>
<proteinExistence type="predicted"/>